<evidence type="ECO:0000313" key="4">
    <source>
        <dbReference type="Proteomes" id="UP000199361"/>
    </source>
</evidence>
<reference evidence="3 4" key="1">
    <citation type="submission" date="2016-10" db="EMBL/GenBank/DDBJ databases">
        <authorList>
            <person name="de Groot N.N."/>
        </authorList>
    </citation>
    <scope>NUCLEOTIDE SEQUENCE [LARGE SCALE GENOMIC DNA]</scope>
    <source>
        <strain evidence="3 4">CGMCC 4.5598</strain>
    </source>
</reference>
<gene>
    <name evidence="3" type="ORF">SAMN05421811_10558</name>
</gene>
<sequence length="238" mass="26083">MTEHGASNTVEHPGHDPARGVAGDPFAAVAHADALVLDAEGYHAAFDRDHAVTAEPMWKLERAQTFYEPDVASWRAMMDGDWAGSLALVAEMADPLRRYFMSRVPVRRVRVAEFPVTAYLQWEMHVLAVRARAGSPCKVLPAARVAHLDPLPELVVFGPSLMYEVLYDEYGGCRGGRRITDARVVGPCLAAVRALFAAGEDVLAFHEREIAPLPPPAVTDAMRAAVPAYGHRTEEFRV</sequence>
<protein>
    <recommendedName>
        <fullName evidence="2">DUF6879 domain-containing protein</fullName>
    </recommendedName>
</protein>
<evidence type="ECO:0000259" key="2">
    <source>
        <dbReference type="Pfam" id="PF21806"/>
    </source>
</evidence>
<dbReference type="STRING" id="568860.SAMN05421811_10558"/>
<accession>A0A1I0IMQ4</accession>
<organism evidence="3 4">
    <name type="scientific">Nonomuraea wenchangensis</name>
    <dbReference type="NCBI Taxonomy" id="568860"/>
    <lineage>
        <taxon>Bacteria</taxon>
        <taxon>Bacillati</taxon>
        <taxon>Actinomycetota</taxon>
        <taxon>Actinomycetes</taxon>
        <taxon>Streptosporangiales</taxon>
        <taxon>Streptosporangiaceae</taxon>
        <taxon>Nonomuraea</taxon>
    </lineage>
</organism>
<name>A0A1I0IMQ4_9ACTN</name>
<evidence type="ECO:0000313" key="3">
    <source>
        <dbReference type="EMBL" id="SET98096.1"/>
    </source>
</evidence>
<dbReference type="InterPro" id="IPR049244">
    <property type="entry name" value="DUF6879"/>
</dbReference>
<feature type="domain" description="DUF6879" evidence="2">
    <location>
        <begin position="55"/>
        <end position="206"/>
    </location>
</feature>
<evidence type="ECO:0000256" key="1">
    <source>
        <dbReference type="SAM" id="MobiDB-lite"/>
    </source>
</evidence>
<dbReference type="Proteomes" id="UP000199361">
    <property type="component" value="Unassembled WGS sequence"/>
</dbReference>
<dbReference type="RefSeq" id="WP_091082043.1">
    <property type="nucleotide sequence ID" value="NZ_FOHX01000005.1"/>
</dbReference>
<feature type="region of interest" description="Disordered" evidence="1">
    <location>
        <begin position="1"/>
        <end position="23"/>
    </location>
</feature>
<feature type="compositionally biased region" description="Polar residues" evidence="1">
    <location>
        <begin position="1"/>
        <end position="10"/>
    </location>
</feature>
<keyword evidence="4" id="KW-1185">Reference proteome</keyword>
<proteinExistence type="predicted"/>
<dbReference type="OrthoDB" id="3436275at2"/>
<dbReference type="AlphaFoldDB" id="A0A1I0IMQ4"/>
<dbReference type="EMBL" id="FOHX01000005">
    <property type="protein sequence ID" value="SET98096.1"/>
    <property type="molecule type" value="Genomic_DNA"/>
</dbReference>
<dbReference type="Pfam" id="PF21806">
    <property type="entry name" value="DUF6879"/>
    <property type="match status" value="1"/>
</dbReference>